<dbReference type="Pfam" id="PF08279">
    <property type="entry name" value="HTH_11"/>
    <property type="match status" value="1"/>
</dbReference>
<dbReference type="SUPFAM" id="SSF46785">
    <property type="entry name" value="Winged helix' DNA-binding domain"/>
    <property type="match status" value="1"/>
</dbReference>
<keyword evidence="5" id="KW-1185">Reference proteome</keyword>
<dbReference type="InterPro" id="IPR026881">
    <property type="entry name" value="WYL_dom"/>
</dbReference>
<feature type="domain" description="Helix-turn-helix type 11" evidence="1">
    <location>
        <begin position="6"/>
        <end position="59"/>
    </location>
</feature>
<dbReference type="InterPro" id="IPR036390">
    <property type="entry name" value="WH_DNA-bd_sf"/>
</dbReference>
<evidence type="ECO:0000313" key="4">
    <source>
        <dbReference type="EMBL" id="USG65266.1"/>
    </source>
</evidence>
<dbReference type="PROSITE" id="PS52050">
    <property type="entry name" value="WYL"/>
    <property type="match status" value="1"/>
</dbReference>
<dbReference type="InterPro" id="IPR051534">
    <property type="entry name" value="CBASS_pafABC_assoc_protein"/>
</dbReference>
<evidence type="ECO:0000259" key="3">
    <source>
        <dbReference type="Pfam" id="PF25583"/>
    </source>
</evidence>
<dbReference type="Pfam" id="PF25583">
    <property type="entry name" value="WCX"/>
    <property type="match status" value="1"/>
</dbReference>
<dbReference type="InterPro" id="IPR057727">
    <property type="entry name" value="WCX_dom"/>
</dbReference>
<evidence type="ECO:0000313" key="5">
    <source>
        <dbReference type="Proteomes" id="UP001056500"/>
    </source>
</evidence>
<proteinExistence type="predicted"/>
<feature type="domain" description="WYL" evidence="2">
    <location>
        <begin position="137"/>
        <end position="207"/>
    </location>
</feature>
<dbReference type="InterPro" id="IPR013196">
    <property type="entry name" value="HTH_11"/>
</dbReference>
<dbReference type="InterPro" id="IPR036388">
    <property type="entry name" value="WH-like_DNA-bd_sf"/>
</dbReference>
<accession>A0ABY4WEJ1</accession>
<sequence length="322" mass="38009">MKQGERLHYVLSTIKERPGITAEELADLCKVSTRTIYRYIRSMDNLGVRIVTETNKGYKLIESPVPTTSQLSPEEFLAISLFPLITGQTKMKQNALYKPFESAMQKIVNRFKVNDDLLKLSKKIRIHAPKEEREQEQVLQAILESIAREVTIICDYYTMSRDSLTEKRMIDPYELVLRQGNLYVIGYCHTRDDVRTFRLSRFQAVEMTEKKYYVLDDFHVDTHYQNTWGATADAEQVTFTIRFSKDVARYIREERYHIDVRYEEEADGSLLMQVTTRGAEEFLRWVKQYGEHAVILEPKEYREMMLEEYSALVKKYLEEPCR</sequence>
<evidence type="ECO:0000259" key="1">
    <source>
        <dbReference type="Pfam" id="PF08279"/>
    </source>
</evidence>
<dbReference type="PANTHER" id="PTHR34580">
    <property type="match status" value="1"/>
</dbReference>
<dbReference type="EMBL" id="CP098755">
    <property type="protein sequence ID" value="USG65266.1"/>
    <property type="molecule type" value="Genomic_DNA"/>
</dbReference>
<dbReference type="Gene3D" id="1.10.10.10">
    <property type="entry name" value="Winged helix-like DNA-binding domain superfamily/Winged helix DNA-binding domain"/>
    <property type="match status" value="1"/>
</dbReference>
<organism evidence="4 5">
    <name type="scientific">Brevibacillus ruminantium</name>
    <dbReference type="NCBI Taxonomy" id="2950604"/>
    <lineage>
        <taxon>Bacteria</taxon>
        <taxon>Bacillati</taxon>
        <taxon>Bacillota</taxon>
        <taxon>Bacilli</taxon>
        <taxon>Bacillales</taxon>
        <taxon>Paenibacillaceae</taxon>
        <taxon>Brevibacillus</taxon>
    </lineage>
</organism>
<dbReference type="Pfam" id="PF13280">
    <property type="entry name" value="WYL"/>
    <property type="match status" value="1"/>
</dbReference>
<feature type="domain" description="WCX" evidence="3">
    <location>
        <begin position="236"/>
        <end position="311"/>
    </location>
</feature>
<reference evidence="4" key="1">
    <citation type="submission" date="2022-06" db="EMBL/GenBank/DDBJ databases">
        <title>Genome sequencing of Brevibacillus sp. BB3-R1.</title>
        <authorList>
            <person name="Heo J."/>
            <person name="Lee D."/>
            <person name="Won M."/>
            <person name="Han B.-H."/>
            <person name="Hong S.-B."/>
            <person name="Kwon S.-W."/>
        </authorList>
    </citation>
    <scope>NUCLEOTIDE SEQUENCE</scope>
    <source>
        <strain evidence="4">BB3-R1</strain>
    </source>
</reference>
<gene>
    <name evidence="4" type="ORF">NDK47_24680</name>
</gene>
<dbReference type="PANTHER" id="PTHR34580:SF1">
    <property type="entry name" value="PROTEIN PAFC"/>
    <property type="match status" value="1"/>
</dbReference>
<dbReference type="Proteomes" id="UP001056500">
    <property type="component" value="Chromosome"/>
</dbReference>
<evidence type="ECO:0000259" key="2">
    <source>
        <dbReference type="Pfam" id="PF13280"/>
    </source>
</evidence>
<dbReference type="RefSeq" id="WP_251872359.1">
    <property type="nucleotide sequence ID" value="NZ_CP098755.1"/>
</dbReference>
<name>A0ABY4WEJ1_9BACL</name>
<protein>
    <submittedName>
        <fullName evidence="4">Transcriptional regulator</fullName>
    </submittedName>
</protein>